<proteinExistence type="predicted"/>
<evidence type="ECO:0000313" key="2">
    <source>
        <dbReference type="Proteomes" id="UP000069940"/>
    </source>
</evidence>
<protein>
    <recommendedName>
        <fullName evidence="3">Secreted protein</fullName>
    </recommendedName>
</protein>
<dbReference type="EnsemblMetazoa" id="AALFPA23_014381.R20899">
    <property type="protein sequence ID" value="AALFPA23_014381.P20899"/>
    <property type="gene ID" value="AALFPA23_014381"/>
</dbReference>
<dbReference type="Pfam" id="PF05380">
    <property type="entry name" value="Peptidase_A17"/>
    <property type="match status" value="1"/>
</dbReference>
<dbReference type="PANTHER" id="PTHR47331">
    <property type="entry name" value="PHD-TYPE DOMAIN-CONTAINING PROTEIN"/>
    <property type="match status" value="1"/>
</dbReference>
<keyword evidence="2" id="KW-1185">Reference proteome</keyword>
<dbReference type="GeneID" id="115256082"/>
<reference evidence="1" key="2">
    <citation type="submission" date="2025-05" db="UniProtKB">
        <authorList>
            <consortium name="EnsemblMetazoa"/>
        </authorList>
    </citation>
    <scope>IDENTIFICATION</scope>
    <source>
        <strain evidence="1">Foshan</strain>
    </source>
</reference>
<evidence type="ECO:0008006" key="3">
    <source>
        <dbReference type="Google" id="ProtNLM"/>
    </source>
</evidence>
<evidence type="ECO:0000313" key="1">
    <source>
        <dbReference type="EnsemblMetazoa" id="AALFPA23_014381.P20899"/>
    </source>
</evidence>
<dbReference type="InterPro" id="IPR008042">
    <property type="entry name" value="Retrotrans_Pao"/>
</dbReference>
<name>A0ABM1Z2H3_AEDAL</name>
<accession>A0ABM1Z2H3</accession>
<dbReference type="Proteomes" id="UP000069940">
    <property type="component" value="Unassembled WGS sequence"/>
</dbReference>
<organism evidence="1 2">
    <name type="scientific">Aedes albopictus</name>
    <name type="common">Asian tiger mosquito</name>
    <name type="synonym">Stegomyia albopicta</name>
    <dbReference type="NCBI Taxonomy" id="7160"/>
    <lineage>
        <taxon>Eukaryota</taxon>
        <taxon>Metazoa</taxon>
        <taxon>Ecdysozoa</taxon>
        <taxon>Arthropoda</taxon>
        <taxon>Hexapoda</taxon>
        <taxon>Insecta</taxon>
        <taxon>Pterygota</taxon>
        <taxon>Neoptera</taxon>
        <taxon>Endopterygota</taxon>
        <taxon>Diptera</taxon>
        <taxon>Nematocera</taxon>
        <taxon>Culicoidea</taxon>
        <taxon>Culicidae</taxon>
        <taxon>Culicinae</taxon>
        <taxon>Aedini</taxon>
        <taxon>Aedes</taxon>
        <taxon>Stegomyia</taxon>
    </lineage>
</organism>
<dbReference type="RefSeq" id="XP_062704020.1">
    <property type="nucleotide sequence ID" value="XM_062848036.1"/>
</dbReference>
<reference evidence="2" key="1">
    <citation type="journal article" date="2015" name="Proc. Natl. Acad. Sci. U.S.A.">
        <title>Genome sequence of the Asian Tiger mosquito, Aedes albopictus, reveals insights into its biology, genetics, and evolution.</title>
        <authorList>
            <person name="Chen X.G."/>
            <person name="Jiang X."/>
            <person name="Gu J."/>
            <person name="Xu M."/>
            <person name="Wu Y."/>
            <person name="Deng Y."/>
            <person name="Zhang C."/>
            <person name="Bonizzoni M."/>
            <person name="Dermauw W."/>
            <person name="Vontas J."/>
            <person name="Armbruster P."/>
            <person name="Huang X."/>
            <person name="Yang Y."/>
            <person name="Zhang H."/>
            <person name="He W."/>
            <person name="Peng H."/>
            <person name="Liu Y."/>
            <person name="Wu K."/>
            <person name="Chen J."/>
            <person name="Lirakis M."/>
            <person name="Topalis P."/>
            <person name="Van Leeuwen T."/>
            <person name="Hall A.B."/>
            <person name="Jiang X."/>
            <person name="Thorpe C."/>
            <person name="Mueller R.L."/>
            <person name="Sun C."/>
            <person name="Waterhouse R.M."/>
            <person name="Yan G."/>
            <person name="Tu Z.J."/>
            <person name="Fang X."/>
            <person name="James A.A."/>
        </authorList>
    </citation>
    <scope>NUCLEOTIDE SEQUENCE [LARGE SCALE GENOMIC DNA]</scope>
    <source>
        <strain evidence="2">Foshan</strain>
    </source>
</reference>
<sequence length="169" mass="18757">MGKMLMQKLWLLPCDCDGPVSDYVALSWEELAAQIPKVTTFRVSRYALLPNASIQLHTFSDASEKAYGACTYARCVDSSGIVRIQLLASAYRVAPLHKITLTRLELCAADIGAKRHSRIVQALEMPIASSHLWSDFAVTLQWLQAPPRTWKTIVANRVSEIQGLTHGAF</sequence>